<dbReference type="RefSeq" id="WP_395812651.1">
    <property type="nucleotide sequence ID" value="NZ_CP043494.1"/>
</dbReference>
<evidence type="ECO:0000256" key="1">
    <source>
        <dbReference type="SAM" id="MobiDB-lite"/>
    </source>
</evidence>
<proteinExistence type="predicted"/>
<organism evidence="2 3">
    <name type="scientific">Archangium minus</name>
    <dbReference type="NCBI Taxonomy" id="83450"/>
    <lineage>
        <taxon>Bacteria</taxon>
        <taxon>Pseudomonadati</taxon>
        <taxon>Myxococcota</taxon>
        <taxon>Myxococcia</taxon>
        <taxon>Myxococcales</taxon>
        <taxon>Cystobacterineae</taxon>
        <taxon>Archangiaceae</taxon>
        <taxon>Archangium</taxon>
    </lineage>
</organism>
<dbReference type="EMBL" id="CP043494">
    <property type="protein sequence ID" value="WNG42686.1"/>
    <property type="molecule type" value="Genomic_DNA"/>
</dbReference>
<reference evidence="2 3" key="1">
    <citation type="submission" date="2019-08" db="EMBL/GenBank/DDBJ databases">
        <title>Archangium and Cystobacter genomes.</title>
        <authorList>
            <person name="Chen I.-C.K."/>
            <person name="Wielgoss S."/>
        </authorList>
    </citation>
    <scope>NUCLEOTIDE SEQUENCE [LARGE SCALE GENOMIC DNA]</scope>
    <source>
        <strain evidence="2 3">Cbm 6</strain>
    </source>
</reference>
<dbReference type="Proteomes" id="UP001611383">
    <property type="component" value="Chromosome"/>
</dbReference>
<dbReference type="InterPro" id="IPR032871">
    <property type="entry name" value="AHH_dom_containing"/>
</dbReference>
<protein>
    <submittedName>
        <fullName evidence="2">Uncharacterized protein</fullName>
    </submittedName>
</protein>
<name>A0ABY9WIV8_9BACT</name>
<accession>A0ABY9WIV8</accession>
<gene>
    <name evidence="2" type="ORF">F0U60_00200</name>
</gene>
<evidence type="ECO:0000313" key="2">
    <source>
        <dbReference type="EMBL" id="WNG42686.1"/>
    </source>
</evidence>
<feature type="compositionally biased region" description="Basic and acidic residues" evidence="1">
    <location>
        <begin position="20"/>
        <end position="29"/>
    </location>
</feature>
<sequence>MSSLKSQIKQERKKKWKNSKPPEDSKFPELKAGYPDSFIKEHSDSNSFHMDVSQPITSMLAIGDYYQYRGPRFIFQTGARKKIYNDYGRSLFKSLGVFNGQSYKESKPPLYVWANEVQWKQLAMFPEAEGKFPGEKGIFYYLSDVGQRRPYPWQAHHLLPESTFTKENTKFTDEQMMVLERSFYNINNGHNIMMLPANDRYVPVHRLIAHYSSHPNYTIRVKSRMERVSDELQKVFDKAKKEKEHLAPFKAILKRLYQLEDEFWDFVLAISDASVAAALEDMQEEAVKQHGGTFSYATTDRQGNVIPRRFAILR</sequence>
<keyword evidence="3" id="KW-1185">Reference proteome</keyword>
<dbReference type="Pfam" id="PF14412">
    <property type="entry name" value="AHH"/>
    <property type="match status" value="1"/>
</dbReference>
<evidence type="ECO:0000313" key="3">
    <source>
        <dbReference type="Proteomes" id="UP001611383"/>
    </source>
</evidence>
<feature type="region of interest" description="Disordered" evidence="1">
    <location>
        <begin position="1"/>
        <end position="32"/>
    </location>
</feature>